<proteinExistence type="predicted"/>
<dbReference type="RefSeq" id="WP_099002345.1">
    <property type="nucleotide sequence ID" value="NZ_CP077158.1"/>
</dbReference>
<comment type="caution">
    <text evidence="1">The sequence shown here is derived from an EMBL/GenBank/DDBJ whole genome shotgun (WGS) entry which is preliminary data.</text>
</comment>
<sequence length="97" mass="11585">MEKVCKWCSNYNKGKGKCSILNKKFYPDVPSSYWGTLDIITKFFDNHFRRFLDPNDLYDLADELSDEINNFVIEKSEATTIELGYEQQEDFSCKYWR</sequence>
<name>A0A2C6B1N5_FUSNP</name>
<dbReference type="Proteomes" id="UP000223525">
    <property type="component" value="Unassembled WGS sequence"/>
</dbReference>
<protein>
    <submittedName>
        <fullName evidence="1">Uncharacterized protein</fullName>
    </submittedName>
</protein>
<accession>A0A2C6B1N5</accession>
<evidence type="ECO:0000313" key="2">
    <source>
        <dbReference type="Proteomes" id="UP000223525"/>
    </source>
</evidence>
<dbReference type="AlphaFoldDB" id="A0A2C6B1N5"/>
<gene>
    <name evidence="1" type="ORF">CA836_00995</name>
</gene>
<evidence type="ECO:0000313" key="1">
    <source>
        <dbReference type="EMBL" id="PHH98456.1"/>
    </source>
</evidence>
<organism evidence="1 2">
    <name type="scientific">Fusobacterium nucleatum subsp. polymorphum</name>
    <name type="common">Fusobacterium polymorphum</name>
    <dbReference type="NCBI Taxonomy" id="76857"/>
    <lineage>
        <taxon>Bacteria</taxon>
        <taxon>Fusobacteriati</taxon>
        <taxon>Fusobacteriota</taxon>
        <taxon>Fusobacteriia</taxon>
        <taxon>Fusobacteriales</taxon>
        <taxon>Fusobacteriaceae</taxon>
        <taxon>Fusobacterium</taxon>
    </lineage>
</organism>
<reference evidence="1 2" key="1">
    <citation type="submission" date="2017-06" db="EMBL/GenBank/DDBJ databases">
        <title>Draft genome sequence of Fusobacterium nucleatum subsp. polymorphum KCOM 1248 (=ChDC F113).</title>
        <authorList>
            <person name="Kook J.-K."/>
            <person name="Park S.-N."/>
            <person name="Lim Y.K."/>
            <person name="Roh H."/>
        </authorList>
    </citation>
    <scope>NUCLEOTIDE SEQUENCE [LARGE SCALE GENOMIC DNA]</scope>
    <source>
        <strain evidence="2">KCOM 1248 (ChDC F113)</strain>
    </source>
</reference>
<dbReference type="EMBL" id="NIRK01000001">
    <property type="protein sequence ID" value="PHH98456.1"/>
    <property type="molecule type" value="Genomic_DNA"/>
</dbReference>